<keyword evidence="2" id="KW-1185">Reference proteome</keyword>
<organism evidence="1 2">
    <name type="scientific">Fusarium longipes</name>
    <dbReference type="NCBI Taxonomy" id="694270"/>
    <lineage>
        <taxon>Eukaryota</taxon>
        <taxon>Fungi</taxon>
        <taxon>Dikarya</taxon>
        <taxon>Ascomycota</taxon>
        <taxon>Pezizomycotina</taxon>
        <taxon>Sordariomycetes</taxon>
        <taxon>Hypocreomycetidae</taxon>
        <taxon>Hypocreales</taxon>
        <taxon>Nectriaceae</taxon>
        <taxon>Fusarium</taxon>
    </lineage>
</organism>
<reference evidence="1 2" key="1">
    <citation type="journal article" date="2018" name="PLoS Pathog.">
        <title>Evolution of structural diversity of trichothecenes, a family of toxins produced by plant pathogenic and entomopathogenic fungi.</title>
        <authorList>
            <person name="Proctor R.H."/>
            <person name="McCormick S.P."/>
            <person name="Kim H.S."/>
            <person name="Cardoza R.E."/>
            <person name="Stanley A.M."/>
            <person name="Lindo L."/>
            <person name="Kelly A."/>
            <person name="Brown D.W."/>
            <person name="Lee T."/>
            <person name="Vaughan M.M."/>
            <person name="Alexander N.J."/>
            <person name="Busman M."/>
            <person name="Gutierrez S."/>
        </authorList>
    </citation>
    <scope>NUCLEOTIDE SEQUENCE [LARGE SCALE GENOMIC DNA]</scope>
    <source>
        <strain evidence="1 2">NRRL 20695</strain>
    </source>
</reference>
<protein>
    <recommendedName>
        <fullName evidence="3">Apple domain-containing protein</fullName>
    </recommendedName>
</protein>
<dbReference type="EMBL" id="PXOG01000100">
    <property type="protein sequence ID" value="RGP77223.1"/>
    <property type="molecule type" value="Genomic_DNA"/>
</dbReference>
<dbReference type="STRING" id="694270.A0A395SXM6"/>
<comment type="caution">
    <text evidence="1">The sequence shown here is derived from an EMBL/GenBank/DDBJ whole genome shotgun (WGS) entry which is preliminary data.</text>
</comment>
<dbReference type="AlphaFoldDB" id="A0A395SXM6"/>
<sequence>MTDEHAAYKVVWADPCCDFDLKSVPELQFETTTVTSVNTQPTTLATRTSEQPETMATPANVCLFNCRQSCQMATWKLEPGNVCAYGAKVIGNQWEESCKNYHPYQDTFEQCVAICRTRSDCKGSGYKDGRCVFLPIALKTSNFRAWPDSLRDEIWDAISCFECPNCA</sequence>
<gene>
    <name evidence="1" type="ORF">FLONG3_4738</name>
</gene>
<dbReference type="Proteomes" id="UP000266234">
    <property type="component" value="Unassembled WGS sequence"/>
</dbReference>
<name>A0A395SXM6_9HYPO</name>
<dbReference type="OrthoDB" id="5052600at2759"/>
<accession>A0A395SXM6</accession>
<proteinExistence type="predicted"/>
<evidence type="ECO:0008006" key="3">
    <source>
        <dbReference type="Google" id="ProtNLM"/>
    </source>
</evidence>
<evidence type="ECO:0000313" key="1">
    <source>
        <dbReference type="EMBL" id="RGP77223.1"/>
    </source>
</evidence>
<evidence type="ECO:0000313" key="2">
    <source>
        <dbReference type="Proteomes" id="UP000266234"/>
    </source>
</evidence>